<comment type="caution">
    <text evidence="2">The sequence shown here is derived from an EMBL/GenBank/DDBJ whole genome shotgun (WGS) entry which is preliminary data.</text>
</comment>
<organism evidence="2 3">
    <name type="scientific">Alicyclobacillus fodiniaquatilis</name>
    <dbReference type="NCBI Taxonomy" id="1661150"/>
    <lineage>
        <taxon>Bacteria</taxon>
        <taxon>Bacillati</taxon>
        <taxon>Bacillota</taxon>
        <taxon>Bacilli</taxon>
        <taxon>Bacillales</taxon>
        <taxon>Alicyclobacillaceae</taxon>
        <taxon>Alicyclobacillus</taxon>
    </lineage>
</organism>
<evidence type="ECO:0000256" key="1">
    <source>
        <dbReference type="SAM" id="Phobius"/>
    </source>
</evidence>
<accession>A0ABW4JNG6</accession>
<feature type="transmembrane region" description="Helical" evidence="1">
    <location>
        <begin position="90"/>
        <end position="109"/>
    </location>
</feature>
<evidence type="ECO:0008006" key="4">
    <source>
        <dbReference type="Google" id="ProtNLM"/>
    </source>
</evidence>
<dbReference type="RefSeq" id="WP_377945092.1">
    <property type="nucleotide sequence ID" value="NZ_JBHUCX010000087.1"/>
</dbReference>
<gene>
    <name evidence="2" type="ORF">ACFSB2_21115</name>
</gene>
<evidence type="ECO:0000313" key="3">
    <source>
        <dbReference type="Proteomes" id="UP001597079"/>
    </source>
</evidence>
<proteinExistence type="predicted"/>
<sequence>MAKIPKQIVFIYRSLPVLSVIHVIIPVIMWLNKSTLVASIKTSSPGLSKAQIASYTNIALNAGIVFHLVFAFVFIIMAKPIFKGSKKARTRLTIWLIINSLASLLSFYFSPMFRIVIPPLDVFQLLLVVILWMPRPSQSFFKFQAGQARD</sequence>
<protein>
    <recommendedName>
        <fullName evidence="4">DUF2306 domain-containing protein</fullName>
    </recommendedName>
</protein>
<dbReference type="Proteomes" id="UP001597079">
    <property type="component" value="Unassembled WGS sequence"/>
</dbReference>
<evidence type="ECO:0000313" key="2">
    <source>
        <dbReference type="EMBL" id="MFD1677178.1"/>
    </source>
</evidence>
<feature type="transmembrane region" description="Helical" evidence="1">
    <location>
        <begin position="12"/>
        <end position="32"/>
    </location>
</feature>
<name>A0ABW4JNG6_9BACL</name>
<feature type="transmembrane region" description="Helical" evidence="1">
    <location>
        <begin position="52"/>
        <end position="78"/>
    </location>
</feature>
<dbReference type="EMBL" id="JBHUCX010000087">
    <property type="protein sequence ID" value="MFD1677178.1"/>
    <property type="molecule type" value="Genomic_DNA"/>
</dbReference>
<keyword evidence="3" id="KW-1185">Reference proteome</keyword>
<reference evidence="3" key="1">
    <citation type="journal article" date="2019" name="Int. J. Syst. Evol. Microbiol.">
        <title>The Global Catalogue of Microorganisms (GCM) 10K type strain sequencing project: providing services to taxonomists for standard genome sequencing and annotation.</title>
        <authorList>
            <consortium name="The Broad Institute Genomics Platform"/>
            <consortium name="The Broad Institute Genome Sequencing Center for Infectious Disease"/>
            <person name="Wu L."/>
            <person name="Ma J."/>
        </authorList>
    </citation>
    <scope>NUCLEOTIDE SEQUENCE [LARGE SCALE GENOMIC DNA]</scope>
    <source>
        <strain evidence="3">CGMCC 1.12286</strain>
    </source>
</reference>
<keyword evidence="1" id="KW-0812">Transmembrane</keyword>
<keyword evidence="1" id="KW-1133">Transmembrane helix</keyword>
<keyword evidence="1" id="KW-0472">Membrane</keyword>